<evidence type="ECO:0000256" key="5">
    <source>
        <dbReference type="ARBA" id="ARBA00022989"/>
    </source>
</evidence>
<dbReference type="CDD" id="cd11386">
    <property type="entry name" value="MCP_signal"/>
    <property type="match status" value="1"/>
</dbReference>
<evidence type="ECO:0000256" key="4">
    <source>
        <dbReference type="ARBA" id="ARBA00022692"/>
    </source>
</evidence>
<dbReference type="SUPFAM" id="SSF58104">
    <property type="entry name" value="Methyl-accepting chemotaxis protein (MCP) signaling domain"/>
    <property type="match status" value="1"/>
</dbReference>
<keyword evidence="6 10" id="KW-0472">Membrane</keyword>
<protein>
    <submittedName>
        <fullName evidence="12">Chemotaxis protein</fullName>
    </submittedName>
</protein>
<dbReference type="SMART" id="SM00283">
    <property type="entry name" value="MA"/>
    <property type="match status" value="1"/>
</dbReference>
<dbReference type="PANTHER" id="PTHR43531">
    <property type="entry name" value="PROTEIN ICFG"/>
    <property type="match status" value="1"/>
</dbReference>
<dbReference type="Gene3D" id="6.10.340.10">
    <property type="match status" value="1"/>
</dbReference>
<dbReference type="GO" id="GO:0005886">
    <property type="term" value="C:plasma membrane"/>
    <property type="evidence" value="ECO:0007669"/>
    <property type="project" value="UniProtKB-SubCell"/>
</dbReference>
<evidence type="ECO:0000256" key="10">
    <source>
        <dbReference type="SAM" id="Phobius"/>
    </source>
</evidence>
<dbReference type="RefSeq" id="WP_105908867.1">
    <property type="nucleotide sequence ID" value="NZ_NXGJ01000003.1"/>
</dbReference>
<dbReference type="Pfam" id="PF08269">
    <property type="entry name" value="dCache_2"/>
    <property type="match status" value="1"/>
</dbReference>
<dbReference type="InterPro" id="IPR004010">
    <property type="entry name" value="Double_Cache_2"/>
</dbReference>
<organism evidence="12 13">
    <name type="scientific">Aliarcobacter cryaerophilus</name>
    <dbReference type="NCBI Taxonomy" id="28198"/>
    <lineage>
        <taxon>Bacteria</taxon>
        <taxon>Pseudomonadati</taxon>
        <taxon>Campylobacterota</taxon>
        <taxon>Epsilonproteobacteria</taxon>
        <taxon>Campylobacterales</taxon>
        <taxon>Arcobacteraceae</taxon>
        <taxon>Aliarcobacter</taxon>
    </lineage>
</organism>
<comment type="caution">
    <text evidence="12">The sequence shown here is derived from an EMBL/GenBank/DDBJ whole genome shotgun (WGS) entry which is preliminary data.</text>
</comment>
<keyword evidence="5 10" id="KW-1133">Transmembrane helix</keyword>
<dbReference type="Pfam" id="PF00015">
    <property type="entry name" value="MCPsignal"/>
    <property type="match status" value="1"/>
</dbReference>
<dbReference type="Proteomes" id="UP000239065">
    <property type="component" value="Unassembled WGS sequence"/>
</dbReference>
<dbReference type="PANTHER" id="PTHR43531:SF11">
    <property type="entry name" value="METHYL-ACCEPTING CHEMOTAXIS PROTEIN 3"/>
    <property type="match status" value="1"/>
</dbReference>
<keyword evidence="8" id="KW-0807">Transducer</keyword>
<comment type="similarity">
    <text evidence="7">Belongs to the methyl-accepting chemotaxis (MCP) protein family.</text>
</comment>
<evidence type="ECO:0000256" key="9">
    <source>
        <dbReference type="SAM" id="MobiDB-lite"/>
    </source>
</evidence>
<feature type="region of interest" description="Disordered" evidence="9">
    <location>
        <begin position="783"/>
        <end position="818"/>
    </location>
</feature>
<feature type="transmembrane region" description="Helical" evidence="10">
    <location>
        <begin position="340"/>
        <end position="366"/>
    </location>
</feature>
<proteinExistence type="inferred from homology"/>
<dbReference type="GO" id="GO:0007165">
    <property type="term" value="P:signal transduction"/>
    <property type="evidence" value="ECO:0007669"/>
    <property type="project" value="UniProtKB-KW"/>
</dbReference>
<dbReference type="GO" id="GO:0004888">
    <property type="term" value="F:transmembrane signaling receptor activity"/>
    <property type="evidence" value="ECO:0007669"/>
    <property type="project" value="TreeGrafter"/>
</dbReference>
<gene>
    <name evidence="12" type="ORF">CJ669_04390</name>
</gene>
<dbReference type="PROSITE" id="PS50111">
    <property type="entry name" value="CHEMOTAXIS_TRANSDUC_2"/>
    <property type="match status" value="1"/>
</dbReference>
<evidence type="ECO:0000313" key="13">
    <source>
        <dbReference type="Proteomes" id="UP000239065"/>
    </source>
</evidence>
<evidence type="ECO:0000256" key="6">
    <source>
        <dbReference type="ARBA" id="ARBA00023136"/>
    </source>
</evidence>
<dbReference type="EMBL" id="NXGJ01000003">
    <property type="protein sequence ID" value="PRM88431.1"/>
    <property type="molecule type" value="Genomic_DNA"/>
</dbReference>
<accession>A0A2S9SPB6</accession>
<keyword evidence="4 10" id="KW-0812">Transmembrane</keyword>
<dbReference type="GO" id="GO:0006935">
    <property type="term" value="P:chemotaxis"/>
    <property type="evidence" value="ECO:0007669"/>
    <property type="project" value="UniProtKB-KW"/>
</dbReference>
<name>A0A2S9SPB6_9BACT</name>
<keyword evidence="2" id="KW-1003">Cell membrane</keyword>
<feature type="compositionally biased region" description="Basic and acidic residues" evidence="9">
    <location>
        <begin position="802"/>
        <end position="812"/>
    </location>
</feature>
<feature type="domain" description="Methyl-accepting transducer" evidence="11">
    <location>
        <begin position="528"/>
        <end position="757"/>
    </location>
</feature>
<dbReference type="Gene3D" id="3.30.450.20">
    <property type="entry name" value="PAS domain"/>
    <property type="match status" value="2"/>
</dbReference>
<evidence type="ECO:0000256" key="1">
    <source>
        <dbReference type="ARBA" id="ARBA00004651"/>
    </source>
</evidence>
<dbReference type="Gene3D" id="1.10.287.950">
    <property type="entry name" value="Methyl-accepting chemotaxis protein"/>
    <property type="match status" value="1"/>
</dbReference>
<dbReference type="SMART" id="SM01049">
    <property type="entry name" value="Cache_2"/>
    <property type="match status" value="2"/>
</dbReference>
<keyword evidence="3" id="KW-0145">Chemotaxis</keyword>
<dbReference type="AlphaFoldDB" id="A0A2S9SPB6"/>
<dbReference type="InterPro" id="IPR033480">
    <property type="entry name" value="sCache_2"/>
</dbReference>
<sequence>MKNLSIRVKLLSIVIITIILVSTIIATKSIYEVNNLTNQTIEEYRQNAFNTSIEELKNYTAFAQNIAKSSYEEAKIENIKARKGAYLKSQTDFLFAMISKIYDEQKNKIPEAELKKILLEAIGSVRYGEKNDYFFVYDKNSTILKLPLTPEREGTKNNGKHILEFIKTAFEKGEGFVPYEQVIPGKEPRAKLSNIRLFEPYGWVVGTGVYIDNEEKELKAKALNEISKIRFGQDGYFFVYDYDGTNIMHPINPSLVGKNLIENKSQKGVYYIKDLIEAAKKGGGTVIFDFPKSKDDPTLYDKIGYADGLQEWKWMIGTGVYVDNIEKNIEIMHQNSKEKIASIILGIVIIAIVVSVILIFLISFFITKEIISPLERFENGLLSFFKYLNKESSDVSKIEIKSEDEIGIMTKVVNQNIERTNNLLKQDEALIKNVKEVVSQINKGNLKERIIAKTENDSLEELKNILNDMLEIISKKVNNDLVSIDEVLSKYKDMNFTARIENLTGDVAKEINILADTINHLLLENKINGLTLEDSSKILLENVNKLNISSNEAAASLEETAAALEQITSNIRNNTESIAKMAKLSDGVIRSSKDGENLANQTTNAMDEINNKVNMVNEAIAVIDQIAFQTNILSLNAAVEAATAGEAGKGFAVVAQEVRNLASRSAEAAKDIKHIVEEATIKANEGKQIASSMIYGYKDLSENITQTMNLISDIENASKEQLMGIEQINDAVSELDRQTQQNAMVSSQTHDIALVTDEIAKEIVKEANSKEFIGKDSAKARDFHKSNTTVATTSNKKPTIKNIEKKESIKDSEEWENF</sequence>
<feature type="compositionally biased region" description="Polar residues" evidence="9">
    <location>
        <begin position="786"/>
        <end position="797"/>
    </location>
</feature>
<reference evidence="12 13" key="1">
    <citation type="submission" date="2017-09" db="EMBL/GenBank/DDBJ databases">
        <title>Reassesment of A. cryaerophilus.</title>
        <authorList>
            <person name="Perez-Cataluna A."/>
            <person name="Collado L."/>
            <person name="Salgado O."/>
            <person name="Lefinanco V."/>
            <person name="Figueras M.J."/>
        </authorList>
    </citation>
    <scope>NUCLEOTIDE SEQUENCE [LARGE SCALE GENOMIC DNA]</scope>
    <source>
        <strain evidence="12 13">LMG 9861</strain>
    </source>
</reference>
<evidence type="ECO:0000256" key="7">
    <source>
        <dbReference type="ARBA" id="ARBA00029447"/>
    </source>
</evidence>
<dbReference type="InterPro" id="IPR004089">
    <property type="entry name" value="MCPsignal_dom"/>
</dbReference>
<comment type="subcellular location">
    <subcellularLocation>
        <location evidence="1">Cell membrane</location>
        <topology evidence="1">Multi-pass membrane protein</topology>
    </subcellularLocation>
</comment>
<evidence type="ECO:0000259" key="11">
    <source>
        <dbReference type="PROSITE" id="PS50111"/>
    </source>
</evidence>
<evidence type="ECO:0000256" key="2">
    <source>
        <dbReference type="ARBA" id="ARBA00022475"/>
    </source>
</evidence>
<evidence type="ECO:0000256" key="8">
    <source>
        <dbReference type="PROSITE-ProRule" id="PRU00284"/>
    </source>
</evidence>
<dbReference type="CDD" id="cd18774">
    <property type="entry name" value="PDC2_HK_sensor"/>
    <property type="match status" value="1"/>
</dbReference>
<dbReference type="InterPro" id="IPR051310">
    <property type="entry name" value="MCP_chemotaxis"/>
</dbReference>
<evidence type="ECO:0000256" key="3">
    <source>
        <dbReference type="ARBA" id="ARBA00022500"/>
    </source>
</evidence>
<evidence type="ECO:0000313" key="12">
    <source>
        <dbReference type="EMBL" id="PRM88431.1"/>
    </source>
</evidence>